<feature type="domain" description="Fibronectin type-III" evidence="13">
    <location>
        <begin position="573"/>
        <end position="663"/>
    </location>
</feature>
<dbReference type="Gene3D" id="2.60.40.710">
    <property type="entry name" value="Endoglucanase-like"/>
    <property type="match status" value="1"/>
</dbReference>
<dbReference type="PRINTS" id="PR00733">
    <property type="entry name" value="GLHYDRLASE6"/>
</dbReference>
<dbReference type="Proteomes" id="UP000677918">
    <property type="component" value="Unassembled WGS sequence"/>
</dbReference>
<dbReference type="SMART" id="SM01067">
    <property type="entry name" value="CBM_3"/>
    <property type="match status" value="1"/>
</dbReference>
<feature type="compositionally biased region" description="Low complexity" evidence="11">
    <location>
        <begin position="555"/>
        <end position="566"/>
    </location>
</feature>
<evidence type="ECO:0000256" key="12">
    <source>
        <dbReference type="SAM" id="SignalP"/>
    </source>
</evidence>
<evidence type="ECO:0000256" key="11">
    <source>
        <dbReference type="SAM" id="MobiDB-lite"/>
    </source>
</evidence>
<comment type="caution">
    <text evidence="15">The sequence shown here is derived from an EMBL/GenBank/DDBJ whole genome shotgun (WGS) entry which is preliminary data.</text>
</comment>
<dbReference type="InterPro" id="IPR013783">
    <property type="entry name" value="Ig-like_fold"/>
</dbReference>
<dbReference type="PROSITE" id="PS00659">
    <property type="entry name" value="GLYCOSYL_HYDROL_F5"/>
    <property type="match status" value="1"/>
</dbReference>
<dbReference type="RefSeq" id="WP_244864919.1">
    <property type="nucleotide sequence ID" value="NZ_BOVK01000003.1"/>
</dbReference>
<dbReference type="GO" id="GO:0030245">
    <property type="term" value="P:cellulose catabolic process"/>
    <property type="evidence" value="ECO:0007669"/>
    <property type="project" value="UniProtKB-KW"/>
</dbReference>
<evidence type="ECO:0000256" key="8">
    <source>
        <dbReference type="ARBA" id="ARBA00023295"/>
    </source>
</evidence>
<dbReference type="Pfam" id="PF00150">
    <property type="entry name" value="Cellulase"/>
    <property type="match status" value="1"/>
</dbReference>
<feature type="compositionally biased region" description="Low complexity" evidence="11">
    <location>
        <begin position="648"/>
        <end position="658"/>
    </location>
</feature>
<dbReference type="Pfam" id="PF01341">
    <property type="entry name" value="Glyco_hydro_6"/>
    <property type="match status" value="1"/>
</dbReference>
<feature type="signal peptide" evidence="12">
    <location>
        <begin position="1"/>
        <end position="36"/>
    </location>
</feature>
<dbReference type="EMBL" id="BOVK01000003">
    <property type="protein sequence ID" value="GIQ67349.1"/>
    <property type="molecule type" value="Genomic_DNA"/>
</dbReference>
<dbReference type="InterPro" id="IPR001524">
    <property type="entry name" value="Glyco_hydro_6_CS"/>
</dbReference>
<dbReference type="SUPFAM" id="SSF51989">
    <property type="entry name" value="Glycosyl hydrolases family 6, cellulases"/>
    <property type="match status" value="1"/>
</dbReference>
<dbReference type="SMART" id="SM00060">
    <property type="entry name" value="FN3"/>
    <property type="match status" value="3"/>
</dbReference>
<accession>A0A8J4GYA3</accession>
<feature type="domain" description="Fibronectin type-III" evidence="13">
    <location>
        <begin position="479"/>
        <end position="568"/>
    </location>
</feature>
<feature type="region of interest" description="Disordered" evidence="11">
    <location>
        <begin position="555"/>
        <end position="574"/>
    </location>
</feature>
<evidence type="ECO:0000256" key="7">
    <source>
        <dbReference type="ARBA" id="ARBA00023277"/>
    </source>
</evidence>
<evidence type="ECO:0000259" key="13">
    <source>
        <dbReference type="PROSITE" id="PS50853"/>
    </source>
</evidence>
<feature type="compositionally biased region" description="Low complexity" evidence="11">
    <location>
        <begin position="899"/>
        <end position="909"/>
    </location>
</feature>
<dbReference type="Gene3D" id="2.60.40.10">
    <property type="entry name" value="Immunoglobulins"/>
    <property type="match status" value="3"/>
</dbReference>
<evidence type="ECO:0000256" key="2">
    <source>
        <dbReference type="ARBA" id="ARBA00012601"/>
    </source>
</evidence>
<dbReference type="EC" id="3.2.1.4" evidence="2"/>
<keyword evidence="6" id="KW-1015">Disulfide bond</keyword>
<evidence type="ECO:0000256" key="1">
    <source>
        <dbReference type="ARBA" id="ARBA00000966"/>
    </source>
</evidence>
<keyword evidence="7" id="KW-0119">Carbohydrate metabolism</keyword>
<dbReference type="SUPFAM" id="SSF49265">
    <property type="entry name" value="Fibronectin type III"/>
    <property type="match status" value="2"/>
</dbReference>
<dbReference type="PROSITE" id="PS00655">
    <property type="entry name" value="GLYCOSYL_HYDROL_F6_1"/>
    <property type="match status" value="1"/>
</dbReference>
<dbReference type="InterPro" id="IPR001956">
    <property type="entry name" value="CBM3"/>
</dbReference>
<protein>
    <recommendedName>
        <fullName evidence="2">cellulase</fullName>
        <ecNumber evidence="2">3.2.1.4</ecNumber>
    </recommendedName>
</protein>
<dbReference type="InterPro" id="IPR017853">
    <property type="entry name" value="GH"/>
</dbReference>
<keyword evidence="4" id="KW-0378">Hydrolase</keyword>
<keyword evidence="16" id="KW-1185">Reference proteome</keyword>
<reference evidence="15" key="1">
    <citation type="submission" date="2021-04" db="EMBL/GenBank/DDBJ databases">
        <title>Draft genome sequence of Xylanibacillus composti strain K13.</title>
        <authorList>
            <person name="Uke A."/>
            <person name="Chhe C."/>
            <person name="Baramee S."/>
            <person name="Kosugi A."/>
        </authorList>
    </citation>
    <scope>NUCLEOTIDE SEQUENCE</scope>
    <source>
        <strain evidence="15">K13</strain>
    </source>
</reference>
<keyword evidence="8" id="KW-0326">Glycosidase</keyword>
<evidence type="ECO:0000256" key="9">
    <source>
        <dbReference type="ARBA" id="ARBA00023326"/>
    </source>
</evidence>
<feature type="domain" description="Fibronectin type-III" evidence="13">
    <location>
        <begin position="824"/>
        <end position="913"/>
    </location>
</feature>
<dbReference type="InterPro" id="IPR036434">
    <property type="entry name" value="Beta_cellobiohydrolase_sf"/>
</dbReference>
<keyword evidence="3 12" id="KW-0732">Signal</keyword>
<sequence>MILSMRGISRKSLVYLVMLSMVVGSFLAAFAPKAQAAEPRVNNPFVGATAYINPDYAALIDTSIARTSDPNLASRMETVKSYPTAVWLDRIAAIHGGAANAGRKSLEDHLDLALAQKQSGVPITATIVIYDLPGRDCSALASNGELPLTQEGLQRYKTEYIDAITEVLAKPKFQDIRIVTVIEPDGLPNLVTNLNDPECAQANSSGIQVEAVRYALDELHAIPNVYIYMDIAHSGWLGWDNNLQGVVQLYTQVVQGTAAGLNSIDGFITNVSNYTPTSEPFLTNPNLNIGGQPVRSSNYYEWNPIFDEADFTAALYNRFVAAGFPNSIGFLIDTSRNGWGGPNRPTAVSTSSNLNTYVNESKIDGRQHRGLWCNVNGAGMGTPPTAAPSGYEGSHIHAFVWVKPPGESDGASRYIPNDEGKNADPNCDPTFTNGANAGIPTGAMDNAPLAGHWFHEQFEMLVRNAYPAVPPSNPGSIQVPAAPTGLTAAAGNGQVSLNWSASIGATSYTVKRATTAGGPYANIANVNGTSYTDTAVTNGTTYYYVVSASNSAGSSANSTQASATPSGVQVPQAPAAPTGLTAAAGNGQVALSWNASSGATSYAVKRAATSGGPYTTVANVAGTSYTDTAVTNGTTYYYVVSASNSAGSSANSTQASATPTGSVQQPSGLRVEYKTGDTNATDNQMKPHLRIVNESGSAVNLSELTIRYWYSKDGNVADQYNCDWAQIGCSNISASFGSASGEGADSYLELSFSAGAGQLAAGANTGDIQSRINKSNWSNYNEANDYSYNGTMTSYGSNERIALYRNGVLIWGSEPGGSQPGPAAPAAPTGLTAVAGNGQVALSWSASSGATSYAVKRAATSGGPYTTVANVAGTSYTDTNVTNGTTYYYVVSSSNSAGSSANSSQASAQPQDNSGNPARDVVSQWGQLKVSGTQLQNQHGQDVQLVGISSHGLQWFPQFVNKETIQWLRDDWHVNVFRAAMYTQEDGYIDNPSVKEKVKEAVEAAIDLGIYVIIDWHILYDGNPNTHKEEAKAFFQEMAALYGHYPNVIYEIANEPNGNVSWAGDVKPYAEEVIPVIRAIDPDGVVLVGSPTWSQDIHHAADDPLAFDNVMYTLHFYSGTHGQWLRDRIDYARNRGIGIFVSEWGTSQASGDGGPYLAEAQQWIDFLNARNISWVNWSLADKAEVSAALLPGAPISGWTDAQLSASGRWVRNAIRAANP</sequence>
<comment type="catalytic activity">
    <reaction evidence="1">
        <text>Endohydrolysis of (1-&gt;4)-beta-D-glucosidic linkages in cellulose, lichenin and cereal beta-D-glucans.</text>
        <dbReference type="EC" id="3.2.1.4"/>
    </reaction>
</comment>
<evidence type="ECO:0000256" key="10">
    <source>
        <dbReference type="PROSITE-ProRule" id="PRU10056"/>
    </source>
</evidence>
<feature type="region of interest" description="Disordered" evidence="11">
    <location>
        <begin position="648"/>
        <end position="669"/>
    </location>
</feature>
<dbReference type="InterPro" id="IPR016288">
    <property type="entry name" value="Beta_cellobiohydrolase"/>
</dbReference>
<organism evidence="15 16">
    <name type="scientific">Xylanibacillus composti</name>
    <dbReference type="NCBI Taxonomy" id="1572762"/>
    <lineage>
        <taxon>Bacteria</taxon>
        <taxon>Bacillati</taxon>
        <taxon>Bacillota</taxon>
        <taxon>Bacilli</taxon>
        <taxon>Bacillales</taxon>
        <taxon>Paenibacillaceae</taxon>
        <taxon>Xylanibacillus</taxon>
    </lineage>
</organism>
<evidence type="ECO:0000256" key="5">
    <source>
        <dbReference type="ARBA" id="ARBA00023001"/>
    </source>
</evidence>
<dbReference type="InterPro" id="IPR001547">
    <property type="entry name" value="Glyco_hydro_5"/>
</dbReference>
<dbReference type="Gene3D" id="3.20.20.40">
    <property type="entry name" value="1, 4-beta cellobiohydrolase"/>
    <property type="match status" value="1"/>
</dbReference>
<dbReference type="Pfam" id="PF00942">
    <property type="entry name" value="CBM_3"/>
    <property type="match status" value="1"/>
</dbReference>
<dbReference type="InterPro" id="IPR036966">
    <property type="entry name" value="CBM3_sf"/>
</dbReference>
<dbReference type="InterPro" id="IPR036116">
    <property type="entry name" value="FN3_sf"/>
</dbReference>
<proteinExistence type="predicted"/>
<dbReference type="InterPro" id="IPR008965">
    <property type="entry name" value="CBM2/CBM3_carb-bd_dom_sf"/>
</dbReference>
<name>A0A8J4GYA3_9BACL</name>
<evidence type="ECO:0000259" key="14">
    <source>
        <dbReference type="PROSITE" id="PS51172"/>
    </source>
</evidence>
<evidence type="ECO:0000313" key="16">
    <source>
        <dbReference type="Proteomes" id="UP000677918"/>
    </source>
</evidence>
<dbReference type="PANTHER" id="PTHR34876:SF4">
    <property type="entry name" value="1,4-BETA-D-GLUCAN CELLOBIOHYDROLASE C-RELATED"/>
    <property type="match status" value="1"/>
</dbReference>
<evidence type="ECO:0000256" key="4">
    <source>
        <dbReference type="ARBA" id="ARBA00022801"/>
    </source>
</evidence>
<dbReference type="InterPro" id="IPR003961">
    <property type="entry name" value="FN3_dom"/>
</dbReference>
<feature type="active site" evidence="10">
    <location>
        <position position="136"/>
    </location>
</feature>
<evidence type="ECO:0000313" key="15">
    <source>
        <dbReference type="EMBL" id="GIQ67349.1"/>
    </source>
</evidence>
<feature type="chain" id="PRO_5035310480" description="cellulase" evidence="12">
    <location>
        <begin position="37"/>
        <end position="1219"/>
    </location>
</feature>
<dbReference type="Gene3D" id="3.20.20.80">
    <property type="entry name" value="Glycosidases"/>
    <property type="match status" value="1"/>
</dbReference>
<keyword evidence="9" id="KW-0624">Polysaccharide degradation</keyword>
<keyword evidence="5" id="KW-0136">Cellulose degradation</keyword>
<evidence type="ECO:0000256" key="3">
    <source>
        <dbReference type="ARBA" id="ARBA00022729"/>
    </source>
</evidence>
<gene>
    <name evidence="15" type="ORF">XYCOK13_01730</name>
</gene>
<dbReference type="SUPFAM" id="SSF51445">
    <property type="entry name" value="(Trans)glycosidases"/>
    <property type="match status" value="1"/>
</dbReference>
<evidence type="ECO:0000256" key="6">
    <source>
        <dbReference type="ARBA" id="ARBA00023157"/>
    </source>
</evidence>
<dbReference type="InterPro" id="IPR018087">
    <property type="entry name" value="Glyco_hydro_5_CS"/>
</dbReference>
<dbReference type="GO" id="GO:0030248">
    <property type="term" value="F:cellulose binding"/>
    <property type="evidence" value="ECO:0007669"/>
    <property type="project" value="InterPro"/>
</dbReference>
<dbReference type="SUPFAM" id="SSF49384">
    <property type="entry name" value="Carbohydrate-binding domain"/>
    <property type="match status" value="1"/>
</dbReference>
<dbReference type="GO" id="GO:0008810">
    <property type="term" value="F:cellulase activity"/>
    <property type="evidence" value="ECO:0007669"/>
    <property type="project" value="UniProtKB-EC"/>
</dbReference>
<feature type="domain" description="CBM3" evidence="14">
    <location>
        <begin position="665"/>
        <end position="816"/>
    </location>
</feature>
<feature type="region of interest" description="Disordered" evidence="11">
    <location>
        <begin position="899"/>
        <end position="921"/>
    </location>
</feature>
<dbReference type="AlphaFoldDB" id="A0A8J4GYA3"/>
<dbReference type="PROSITE" id="PS51172">
    <property type="entry name" value="CBM3"/>
    <property type="match status" value="1"/>
</dbReference>
<dbReference type="PROSITE" id="PS50853">
    <property type="entry name" value="FN3"/>
    <property type="match status" value="3"/>
</dbReference>
<dbReference type="PANTHER" id="PTHR34876">
    <property type="match status" value="1"/>
</dbReference>